<feature type="signal peptide" evidence="1">
    <location>
        <begin position="1"/>
        <end position="18"/>
    </location>
</feature>
<dbReference type="EMBL" id="CP157802">
    <property type="protein sequence ID" value="XBQ21206.1"/>
    <property type="molecule type" value="Genomic_DNA"/>
</dbReference>
<evidence type="ECO:0000256" key="1">
    <source>
        <dbReference type="SAM" id="SignalP"/>
    </source>
</evidence>
<dbReference type="KEGG" id="mamm:ABNF92_08755"/>
<organism evidence="2">
    <name type="scientific">Marinobacter sp. MMG032</name>
    <dbReference type="NCBI Taxonomy" id="3158548"/>
    <lineage>
        <taxon>Bacteria</taxon>
        <taxon>Pseudomonadati</taxon>
        <taxon>Pseudomonadota</taxon>
        <taxon>Gammaproteobacteria</taxon>
        <taxon>Pseudomonadales</taxon>
        <taxon>Marinobacteraceae</taxon>
        <taxon>Marinobacter</taxon>
    </lineage>
</organism>
<keyword evidence="1" id="KW-0732">Signal</keyword>
<feature type="chain" id="PRO_5043392004" evidence="1">
    <location>
        <begin position="19"/>
        <end position="95"/>
    </location>
</feature>
<sequence length="95" mass="10951">MRKLMLYFLVVLPSISLAEQPSCEDVSDLARDVMRNRQANIPMAEMMKATEGMPMVQSIIKEAYKIPRYGSEEFKRDAMTDFSNNWYMACLESGE</sequence>
<protein>
    <submittedName>
        <fullName evidence="2">Uncharacterized protein</fullName>
    </submittedName>
</protein>
<dbReference type="AlphaFoldDB" id="A0AAU7MRZ3"/>
<name>A0AAU7MRZ3_9GAMM</name>
<dbReference type="RefSeq" id="WP_349343920.1">
    <property type="nucleotide sequence ID" value="NZ_CP157802.1"/>
</dbReference>
<reference evidence="2" key="1">
    <citation type="submission" date="2024-05" db="EMBL/GenBank/DDBJ databases">
        <title>Draft Genome Sequences of Flagellimonas sp. MMG031 and Marinobacter sp. MMG032 Isolated from the dinoflagellate Symbiodinium pilosum.</title>
        <authorList>
            <person name="Shikuma N.J."/>
            <person name="Farrell M.V."/>
        </authorList>
    </citation>
    <scope>NUCLEOTIDE SEQUENCE</scope>
    <source>
        <strain evidence="2">MMG032</strain>
    </source>
</reference>
<proteinExistence type="predicted"/>
<gene>
    <name evidence="2" type="ORF">ABNF92_08755</name>
</gene>
<evidence type="ECO:0000313" key="2">
    <source>
        <dbReference type="EMBL" id="XBQ21206.1"/>
    </source>
</evidence>
<accession>A0AAU7MRZ3</accession>